<accession>A0A1H7F0E3</accession>
<dbReference type="AlphaFoldDB" id="A0A1H7F0E3"/>
<evidence type="ECO:0008006" key="4">
    <source>
        <dbReference type="Google" id="ProtNLM"/>
    </source>
</evidence>
<reference evidence="3" key="1">
    <citation type="submission" date="2016-10" db="EMBL/GenBank/DDBJ databases">
        <authorList>
            <person name="Varghese N."/>
            <person name="Submissions S."/>
        </authorList>
    </citation>
    <scope>NUCLEOTIDE SEQUENCE [LARGE SCALE GENOMIC DNA]</scope>
    <source>
        <strain evidence="3">Jip14</strain>
    </source>
</reference>
<sequence>MKKLIIVMTVAICGLFVFQSCGEASRDTDIVESGTYQGVAEEVDPGEQEIYVRTADGKLLELYFTEQTTLTRADGSSAEFGELTEGGNVEVQVEKTGNKLEPIAVKIL</sequence>
<dbReference type="EMBL" id="FNZR01000001">
    <property type="protein sequence ID" value="SEK19579.1"/>
    <property type="molecule type" value="Genomic_DNA"/>
</dbReference>
<evidence type="ECO:0000313" key="2">
    <source>
        <dbReference type="EMBL" id="SEK19579.1"/>
    </source>
</evidence>
<feature type="chain" id="PRO_5011708737" description="Membrane-bound lysozyme-inhibitor of c-type lysozyme" evidence="1">
    <location>
        <begin position="20"/>
        <end position="108"/>
    </location>
</feature>
<dbReference type="PROSITE" id="PS51257">
    <property type="entry name" value="PROKAR_LIPOPROTEIN"/>
    <property type="match status" value="1"/>
</dbReference>
<dbReference type="OrthoDB" id="839085at2"/>
<keyword evidence="3" id="KW-1185">Reference proteome</keyword>
<dbReference type="RefSeq" id="WP_090602021.1">
    <property type="nucleotide sequence ID" value="NZ_FNZR01000001.1"/>
</dbReference>
<evidence type="ECO:0000256" key="1">
    <source>
        <dbReference type="SAM" id="SignalP"/>
    </source>
</evidence>
<protein>
    <recommendedName>
        <fullName evidence="4">Membrane-bound lysozyme-inhibitor of c-type lysozyme</fullName>
    </recommendedName>
</protein>
<proteinExistence type="predicted"/>
<keyword evidence="1" id="KW-0732">Signal</keyword>
<feature type="signal peptide" evidence="1">
    <location>
        <begin position="1"/>
        <end position="19"/>
    </location>
</feature>
<gene>
    <name evidence="2" type="ORF">SAMN05421740_101165</name>
</gene>
<evidence type="ECO:0000313" key="3">
    <source>
        <dbReference type="Proteomes" id="UP000198916"/>
    </source>
</evidence>
<organism evidence="2 3">
    <name type="scientific">Parapedobacter koreensis</name>
    <dbReference type="NCBI Taxonomy" id="332977"/>
    <lineage>
        <taxon>Bacteria</taxon>
        <taxon>Pseudomonadati</taxon>
        <taxon>Bacteroidota</taxon>
        <taxon>Sphingobacteriia</taxon>
        <taxon>Sphingobacteriales</taxon>
        <taxon>Sphingobacteriaceae</taxon>
        <taxon>Parapedobacter</taxon>
    </lineage>
</organism>
<name>A0A1H7F0E3_9SPHI</name>
<dbReference type="STRING" id="332977.SAMN05421740_101165"/>
<dbReference type="Proteomes" id="UP000198916">
    <property type="component" value="Unassembled WGS sequence"/>
</dbReference>